<dbReference type="EMBL" id="FNDN01000001">
    <property type="protein sequence ID" value="SDH27683.1"/>
    <property type="molecule type" value="Genomic_DNA"/>
</dbReference>
<dbReference type="GO" id="GO:0030170">
    <property type="term" value="F:pyridoxal phosphate binding"/>
    <property type="evidence" value="ECO:0007669"/>
    <property type="project" value="InterPro"/>
</dbReference>
<accession>A0A1G8B3S2</accession>
<gene>
    <name evidence="1" type="ORF">SAMN05444695_101633</name>
</gene>
<sequence length="221" mass="24067">MTGRLLAVCLLHTERDSGVRRVPRTAIDKRPVDGSVPVTFGGVGADYVCDVAHHGGPFKAVYAYEEAEALRWAEELGRTLPAGWFGENLRVAGIRATDAVIGERWRIGDVELEVTSPRTPCATFANWAGEPRWVKRFTERADTGTYLRVLREGTVRAGDSIERISVPDHGVTVRDVFTGHDADLLSTLASSGLDLAPSTTEKIAYHLRRVGADTPGAEVSR</sequence>
<dbReference type="RefSeq" id="WP_072736144.1">
    <property type="nucleotide sequence ID" value="NZ_CP048813.1"/>
</dbReference>
<reference evidence="1 2" key="1">
    <citation type="submission" date="2016-10" db="EMBL/GenBank/DDBJ databases">
        <authorList>
            <person name="de Groot N.N."/>
        </authorList>
    </citation>
    <scope>NUCLEOTIDE SEQUENCE [LARGE SCALE GENOMIC DNA]</scope>
    <source>
        <strain evidence="1 2">DSM 44892</strain>
    </source>
</reference>
<proteinExistence type="predicted"/>
<dbReference type="AlphaFoldDB" id="A0A1G8B3S2"/>
<dbReference type="PANTHER" id="PTHR30212">
    <property type="entry name" value="PROTEIN YIIM"/>
    <property type="match status" value="1"/>
</dbReference>
<dbReference type="Pfam" id="PF03473">
    <property type="entry name" value="MOSC"/>
    <property type="match status" value="1"/>
</dbReference>
<dbReference type="PANTHER" id="PTHR30212:SF2">
    <property type="entry name" value="PROTEIN YIIM"/>
    <property type="match status" value="1"/>
</dbReference>
<dbReference type="GO" id="GO:0030151">
    <property type="term" value="F:molybdenum ion binding"/>
    <property type="evidence" value="ECO:0007669"/>
    <property type="project" value="InterPro"/>
</dbReference>
<dbReference type="InterPro" id="IPR011037">
    <property type="entry name" value="Pyrv_Knase-like_insert_dom_sf"/>
</dbReference>
<dbReference type="Proteomes" id="UP000183263">
    <property type="component" value="Unassembled WGS sequence"/>
</dbReference>
<evidence type="ECO:0000313" key="2">
    <source>
        <dbReference type="Proteomes" id="UP000183263"/>
    </source>
</evidence>
<dbReference type="OrthoDB" id="9786134at2"/>
<protein>
    <submittedName>
        <fullName evidence="1">MOSC domain-containing protein YiiM</fullName>
    </submittedName>
</protein>
<dbReference type="GO" id="GO:0003824">
    <property type="term" value="F:catalytic activity"/>
    <property type="evidence" value="ECO:0007669"/>
    <property type="project" value="InterPro"/>
</dbReference>
<name>A0A1G8B3S2_9NOCA</name>
<evidence type="ECO:0000313" key="1">
    <source>
        <dbReference type="EMBL" id="SDH27683.1"/>
    </source>
</evidence>
<keyword evidence="2" id="KW-1185">Reference proteome</keyword>
<organism evidence="1 2">
    <name type="scientific">Rhodococcus triatomae</name>
    <dbReference type="NCBI Taxonomy" id="300028"/>
    <lineage>
        <taxon>Bacteria</taxon>
        <taxon>Bacillati</taxon>
        <taxon>Actinomycetota</taxon>
        <taxon>Actinomycetes</taxon>
        <taxon>Mycobacteriales</taxon>
        <taxon>Nocardiaceae</taxon>
        <taxon>Rhodococcus</taxon>
    </lineage>
</organism>
<dbReference type="InterPro" id="IPR005302">
    <property type="entry name" value="MoCF_Sase_C"/>
</dbReference>
<dbReference type="PROSITE" id="PS51340">
    <property type="entry name" value="MOSC"/>
    <property type="match status" value="1"/>
</dbReference>
<dbReference type="SUPFAM" id="SSF50800">
    <property type="entry name" value="PK beta-barrel domain-like"/>
    <property type="match status" value="1"/>
</dbReference>
<dbReference type="Gene3D" id="2.40.33.20">
    <property type="entry name" value="PK beta-barrel domain-like"/>
    <property type="match status" value="1"/>
</dbReference>
<dbReference type="InterPro" id="IPR052353">
    <property type="entry name" value="Benzoxazolinone_Detox_Enz"/>
</dbReference>